<comment type="caution">
    <text evidence="1">The sequence shown here is derived from an EMBL/GenBank/DDBJ whole genome shotgun (WGS) entry which is preliminary data.</text>
</comment>
<accession>A0AA35SLZ4</accession>
<dbReference type="EMBL" id="CASHTH010002521">
    <property type="protein sequence ID" value="CAI8031156.1"/>
    <property type="molecule type" value="Genomic_DNA"/>
</dbReference>
<protein>
    <submittedName>
        <fullName evidence="1">Uncharacterized protein</fullName>
    </submittedName>
</protein>
<name>A0AA35SLZ4_GEOBA</name>
<dbReference type="Proteomes" id="UP001174909">
    <property type="component" value="Unassembled WGS sequence"/>
</dbReference>
<gene>
    <name evidence="1" type="ORF">GBAR_LOCUS17675</name>
</gene>
<evidence type="ECO:0000313" key="2">
    <source>
        <dbReference type="Proteomes" id="UP001174909"/>
    </source>
</evidence>
<proteinExistence type="predicted"/>
<keyword evidence="2" id="KW-1185">Reference proteome</keyword>
<reference evidence="1" key="1">
    <citation type="submission" date="2023-03" db="EMBL/GenBank/DDBJ databases">
        <authorList>
            <person name="Steffen K."/>
            <person name="Cardenas P."/>
        </authorList>
    </citation>
    <scope>NUCLEOTIDE SEQUENCE</scope>
</reference>
<organism evidence="1 2">
    <name type="scientific">Geodia barretti</name>
    <name type="common">Barrett's horny sponge</name>
    <dbReference type="NCBI Taxonomy" id="519541"/>
    <lineage>
        <taxon>Eukaryota</taxon>
        <taxon>Metazoa</taxon>
        <taxon>Porifera</taxon>
        <taxon>Demospongiae</taxon>
        <taxon>Heteroscleromorpha</taxon>
        <taxon>Tetractinellida</taxon>
        <taxon>Astrophorina</taxon>
        <taxon>Geodiidae</taxon>
        <taxon>Geodia</taxon>
    </lineage>
</organism>
<dbReference type="AlphaFoldDB" id="A0AA35SLZ4"/>
<sequence>MPDTFYSRVSNFLSDPRDRFIAVGETADEVLQKMNEYLTSEAAVARYGVINPEELENNIRTCIFKKGTKNIHNRAPDTRYYHEPPPHD</sequence>
<evidence type="ECO:0000313" key="1">
    <source>
        <dbReference type="EMBL" id="CAI8031156.1"/>
    </source>
</evidence>